<dbReference type="RefSeq" id="WP_425566672.1">
    <property type="nucleotide sequence ID" value="NZ_BAAAUT010000059.1"/>
</dbReference>
<dbReference type="InterPro" id="IPR011146">
    <property type="entry name" value="HIT-like"/>
</dbReference>
<evidence type="ECO:0000256" key="2">
    <source>
        <dbReference type="SAM" id="MobiDB-lite"/>
    </source>
</evidence>
<dbReference type="Gene3D" id="3.30.428.10">
    <property type="entry name" value="HIT-like"/>
    <property type="match status" value="1"/>
</dbReference>
<evidence type="ECO:0000313" key="4">
    <source>
        <dbReference type="EMBL" id="GAA3158673.1"/>
    </source>
</evidence>
<dbReference type="PROSITE" id="PS51084">
    <property type="entry name" value="HIT_2"/>
    <property type="match status" value="1"/>
</dbReference>
<reference evidence="5" key="1">
    <citation type="journal article" date="2019" name="Int. J. Syst. Evol. Microbiol.">
        <title>The Global Catalogue of Microorganisms (GCM) 10K type strain sequencing project: providing services to taxonomists for standard genome sequencing and annotation.</title>
        <authorList>
            <consortium name="The Broad Institute Genomics Platform"/>
            <consortium name="The Broad Institute Genome Sequencing Center for Infectious Disease"/>
            <person name="Wu L."/>
            <person name="Ma J."/>
        </authorList>
    </citation>
    <scope>NUCLEOTIDE SEQUENCE [LARGE SCALE GENOMIC DNA]</scope>
    <source>
        <strain evidence="5">JCM 9373</strain>
    </source>
</reference>
<evidence type="ECO:0000256" key="1">
    <source>
        <dbReference type="PROSITE-ProRule" id="PRU00464"/>
    </source>
</evidence>
<organism evidence="4 5">
    <name type="scientific">Planomonospora alba</name>
    <dbReference type="NCBI Taxonomy" id="161354"/>
    <lineage>
        <taxon>Bacteria</taxon>
        <taxon>Bacillati</taxon>
        <taxon>Actinomycetota</taxon>
        <taxon>Actinomycetes</taxon>
        <taxon>Streptosporangiales</taxon>
        <taxon>Streptosporangiaceae</taxon>
        <taxon>Planomonospora</taxon>
    </lineage>
</organism>
<name>A0ABP6NUE0_9ACTN</name>
<dbReference type="EMBL" id="BAAAUT010000059">
    <property type="protein sequence ID" value="GAA3158673.1"/>
    <property type="molecule type" value="Genomic_DNA"/>
</dbReference>
<gene>
    <name evidence="4" type="ORF">GCM10010466_56830</name>
</gene>
<dbReference type="SUPFAM" id="SSF54197">
    <property type="entry name" value="HIT-like"/>
    <property type="match status" value="1"/>
</dbReference>
<feature type="short sequence motif" description="Histidine triad motif" evidence="1">
    <location>
        <begin position="57"/>
        <end position="61"/>
    </location>
</feature>
<evidence type="ECO:0000313" key="5">
    <source>
        <dbReference type="Proteomes" id="UP001500320"/>
    </source>
</evidence>
<comment type="caution">
    <text evidence="4">The sequence shown here is derived from an EMBL/GenBank/DDBJ whole genome shotgun (WGS) entry which is preliminary data.</text>
</comment>
<sequence>MPSPVVTDTGRAPVEPAAVRPCQDTHDRPTGEGQVCRHTADPPGVDGGEAAGQDVFHFHVHVIPRRHDDACVRRGVLRGRHPANWNRSGKGSPQVVEAFPEIGIGRIRESARL</sequence>
<evidence type="ECO:0000259" key="3">
    <source>
        <dbReference type="PROSITE" id="PS51084"/>
    </source>
</evidence>
<dbReference type="Proteomes" id="UP001500320">
    <property type="component" value="Unassembled WGS sequence"/>
</dbReference>
<feature type="region of interest" description="Disordered" evidence="2">
    <location>
        <begin position="21"/>
        <end position="49"/>
    </location>
</feature>
<feature type="domain" description="HIT" evidence="3">
    <location>
        <begin position="47"/>
        <end position="72"/>
    </location>
</feature>
<accession>A0ABP6NUE0</accession>
<proteinExistence type="predicted"/>
<protein>
    <recommendedName>
        <fullName evidence="3">HIT domain-containing protein</fullName>
    </recommendedName>
</protein>
<dbReference type="InterPro" id="IPR036265">
    <property type="entry name" value="HIT-like_sf"/>
</dbReference>
<keyword evidence="5" id="KW-1185">Reference proteome</keyword>
<dbReference type="Pfam" id="PF01230">
    <property type="entry name" value="HIT"/>
    <property type="match status" value="1"/>
</dbReference>